<sequence length="69" mass="7537">MGNDYKKQLKFLIGSAEQAEWTVDRTGSGHYKFLNPDKSVAPVIAPSTASDTRSLANLKSQLKRAGLDL</sequence>
<dbReference type="PATRIC" id="fig|451644.5.peg.1256"/>
<organism evidence="1 2">
    <name type="scientific">Mycolicibacterium conceptionense</name>
    <dbReference type="NCBI Taxonomy" id="451644"/>
    <lineage>
        <taxon>Bacteria</taxon>
        <taxon>Bacillati</taxon>
        <taxon>Actinomycetota</taxon>
        <taxon>Actinomycetes</taxon>
        <taxon>Mycobacteriales</taxon>
        <taxon>Mycobacteriaceae</taxon>
        <taxon>Mycolicibacterium</taxon>
    </lineage>
</organism>
<evidence type="ECO:0000313" key="2">
    <source>
        <dbReference type="Proteomes" id="UP000037594"/>
    </source>
</evidence>
<dbReference type="EMBL" id="LFOD01000003">
    <property type="protein sequence ID" value="KMV19624.1"/>
    <property type="molecule type" value="Genomic_DNA"/>
</dbReference>
<dbReference type="Proteomes" id="UP000037594">
    <property type="component" value="Unassembled WGS sequence"/>
</dbReference>
<dbReference type="OrthoDB" id="4630416at2"/>
<dbReference type="AlphaFoldDB" id="A0A0J8X2E2"/>
<evidence type="ECO:0000313" key="1">
    <source>
        <dbReference type="EMBL" id="KMV19624.1"/>
    </source>
</evidence>
<gene>
    <name evidence="1" type="ORF">ACT17_06160</name>
</gene>
<accession>A0A0J8X2E2</accession>
<comment type="caution">
    <text evidence="1">The sequence shown here is derived from an EMBL/GenBank/DDBJ whole genome shotgun (WGS) entry which is preliminary data.</text>
</comment>
<evidence type="ECO:0008006" key="3">
    <source>
        <dbReference type="Google" id="ProtNLM"/>
    </source>
</evidence>
<proteinExistence type="predicted"/>
<dbReference type="RefSeq" id="WP_048895566.1">
    <property type="nucleotide sequence ID" value="NZ_LFOD01000003.1"/>
</dbReference>
<protein>
    <recommendedName>
        <fullName evidence="3">YcfA-like protein</fullName>
    </recommendedName>
</protein>
<reference evidence="1 2" key="1">
    <citation type="submission" date="2015-06" db="EMBL/GenBank/DDBJ databases">
        <title>Genome sequence of Mycobacterium conceptionense strain MLE.</title>
        <authorList>
            <person name="Greninger A.L."/>
            <person name="Cunningham G."/>
            <person name="Chiu C.Y."/>
            <person name="Miller S."/>
        </authorList>
    </citation>
    <scope>NUCLEOTIDE SEQUENCE [LARGE SCALE GENOMIC DNA]</scope>
    <source>
        <strain evidence="1 2">MLE</strain>
    </source>
</reference>
<name>A0A0J8X2E2_9MYCO</name>